<dbReference type="EMBL" id="HBIV01019285">
    <property type="protein sequence ID" value="CAE0662348.1"/>
    <property type="molecule type" value="Transcribed_RNA"/>
</dbReference>
<dbReference type="Gene3D" id="3.40.50.300">
    <property type="entry name" value="P-loop containing nucleotide triphosphate hydrolases"/>
    <property type="match status" value="3"/>
</dbReference>
<dbReference type="Pfam" id="PF17871">
    <property type="entry name" value="AAA_lid_9"/>
    <property type="match status" value="1"/>
</dbReference>
<dbReference type="InterPro" id="IPR019489">
    <property type="entry name" value="Clp_ATPase_C"/>
</dbReference>
<dbReference type="InterPro" id="IPR004176">
    <property type="entry name" value="Clp_R_N"/>
</dbReference>
<dbReference type="AlphaFoldDB" id="A0A6U3BPY5"/>
<feature type="region of interest" description="Disordered" evidence="9">
    <location>
        <begin position="874"/>
        <end position="905"/>
    </location>
</feature>
<proteinExistence type="inferred from homology"/>
<dbReference type="GO" id="GO:0005524">
    <property type="term" value="F:ATP binding"/>
    <property type="evidence" value="ECO:0007669"/>
    <property type="project" value="UniProtKB-KW"/>
</dbReference>
<dbReference type="InterPro" id="IPR003959">
    <property type="entry name" value="ATPase_AAA_core"/>
</dbReference>
<sequence length="905" mass="101167">MSYDTNDFTNSANKAIQQAFEECKRGSNAQVEPLHLAVAIFATPGEIAEQVCNQIRDIDSVDVETALRNASRKLPRQQPAPENPQPSTAFMRVLNSSKQRMKKNGDKFISVDHLLLGCAENKAVGAALNATKLTKDELEKQVAKLRKGAKVTSQNAESTYDALNKYGVNMTELAREGKLDPVIGRDHEIRRCIQILSRRRKNNPVLIGEPGVGKTAIVEGLAQRIVRGDIPKSLDADVISLDMGALIAGASYRGEFEERLKAVLKEVKESEGKVILFIDEIHLVLGAGKTSGSMDAANLLKPMLARGELRAVGATTLDEYRKYVEKDPAFERRFQQVMVKEPSVLDTVSILRGLKEKYEAHHGVRLPDASLVAAARLSDRYISGRFLPDKAIDLVDEACASTRVQLDSQPEIIDRLQRQKLQLDVEAVALSREKDAESKERLKATKKKLADIEKQLQPLMKRLNEEKETVNEIQRFRRKLDELKTKLVKAQREGEHEKIADLQYEAIPDVQERIKRLEKRDREEKAKMSDSDKLLSEVVHPDKIAEIVARWTGIPVNRLQQTQRERLLKLNEQLHKRVIGQDEAVNSVSEAILRSRAGLSSTNRPTGSFLFLGPTGVGKTELAKTLAEELFDSEKELIRIDMSEYMEQHSVSRLIGSPPGYVGHESGGQLTEAVRRKPYAVILFDEVEKAHTRVFNVLLQVLDDGRLTDGMGRVVDMTNTVIIMTSNLGAEHLLTGIDSKTGELKPGAREEVMKACRRHFAPEFLNRLDDMVVFTPLSRKELGEIVTLQVSGLSKRLKDKDIDLSIDNKAAKVVLDAAYDPIYGARPLRRYLERHIITNLSRMIIGGTLTDHSIVNITAGPGGKLEFTVVKKPATPSADMEWEPDNSGYKNGRKRKPETEIPELD</sequence>
<dbReference type="Gene3D" id="1.10.1780.10">
    <property type="entry name" value="Clp, N-terminal domain"/>
    <property type="match status" value="1"/>
</dbReference>
<dbReference type="PROSITE" id="PS00870">
    <property type="entry name" value="CLPAB_1"/>
    <property type="match status" value="1"/>
</dbReference>
<dbReference type="SMART" id="SM00382">
    <property type="entry name" value="AAA"/>
    <property type="match status" value="2"/>
</dbReference>
<dbReference type="SUPFAM" id="SSF52540">
    <property type="entry name" value="P-loop containing nucleoside triphosphate hydrolases"/>
    <property type="match status" value="2"/>
</dbReference>
<dbReference type="PANTHER" id="PTHR11638:SF18">
    <property type="entry name" value="HEAT SHOCK PROTEIN 104"/>
    <property type="match status" value="1"/>
</dbReference>
<evidence type="ECO:0000256" key="2">
    <source>
        <dbReference type="ARBA" id="ARBA00022737"/>
    </source>
</evidence>
<feature type="coiled-coil region" evidence="8">
    <location>
        <begin position="128"/>
        <end position="155"/>
    </location>
</feature>
<reference evidence="11" key="1">
    <citation type="submission" date="2021-01" db="EMBL/GenBank/DDBJ databases">
        <authorList>
            <person name="Corre E."/>
            <person name="Pelletier E."/>
            <person name="Niang G."/>
            <person name="Scheremetjew M."/>
            <person name="Finn R."/>
            <person name="Kale V."/>
            <person name="Holt S."/>
            <person name="Cochrane G."/>
            <person name="Meng A."/>
            <person name="Brown T."/>
            <person name="Cohen L."/>
        </authorList>
    </citation>
    <scope>NUCLEOTIDE SEQUENCE</scope>
    <source>
        <strain evidence="11">CCCM811</strain>
    </source>
</reference>
<dbReference type="PROSITE" id="PS51903">
    <property type="entry name" value="CLP_R"/>
    <property type="match status" value="1"/>
</dbReference>
<dbReference type="CDD" id="cd00009">
    <property type="entry name" value="AAA"/>
    <property type="match status" value="1"/>
</dbReference>
<dbReference type="InterPro" id="IPR001270">
    <property type="entry name" value="ClpA/B"/>
</dbReference>
<dbReference type="GO" id="GO:0034605">
    <property type="term" value="P:cellular response to heat"/>
    <property type="evidence" value="ECO:0007669"/>
    <property type="project" value="TreeGrafter"/>
</dbReference>
<dbReference type="InterPro" id="IPR050130">
    <property type="entry name" value="ClpA_ClpB"/>
</dbReference>
<dbReference type="PROSITE" id="PS00871">
    <property type="entry name" value="CLPAB_2"/>
    <property type="match status" value="1"/>
</dbReference>
<dbReference type="GO" id="GO:0005737">
    <property type="term" value="C:cytoplasm"/>
    <property type="evidence" value="ECO:0007669"/>
    <property type="project" value="TreeGrafter"/>
</dbReference>
<comment type="similarity">
    <text evidence="1 7">Belongs to the ClpA/ClpB family.</text>
</comment>
<dbReference type="InterPro" id="IPR036628">
    <property type="entry name" value="Clp_N_dom_sf"/>
</dbReference>
<protein>
    <recommendedName>
        <fullName evidence="10">Clp R domain-containing protein</fullName>
    </recommendedName>
</protein>
<keyword evidence="2 6" id="KW-0677">Repeat</keyword>
<dbReference type="Pfam" id="PF02861">
    <property type="entry name" value="Clp_N"/>
    <property type="match status" value="1"/>
</dbReference>
<evidence type="ECO:0000256" key="4">
    <source>
        <dbReference type="ARBA" id="ARBA00022840"/>
    </source>
</evidence>
<evidence type="ECO:0000256" key="9">
    <source>
        <dbReference type="SAM" id="MobiDB-lite"/>
    </source>
</evidence>
<evidence type="ECO:0000256" key="6">
    <source>
        <dbReference type="PROSITE-ProRule" id="PRU01251"/>
    </source>
</evidence>
<dbReference type="Pfam" id="PF00004">
    <property type="entry name" value="AAA"/>
    <property type="match status" value="1"/>
</dbReference>
<dbReference type="CDD" id="cd19499">
    <property type="entry name" value="RecA-like_ClpB_Hsp104-like"/>
    <property type="match status" value="1"/>
</dbReference>
<dbReference type="FunFam" id="3.40.50.300:FF:000025">
    <property type="entry name" value="ATP-dependent Clp protease subunit"/>
    <property type="match status" value="1"/>
</dbReference>
<keyword evidence="8" id="KW-0175">Coiled coil</keyword>
<accession>A0A6U3BPY5</accession>
<keyword evidence="3 7" id="KW-0547">Nucleotide-binding</keyword>
<dbReference type="Pfam" id="PF07724">
    <property type="entry name" value="AAA_2"/>
    <property type="match status" value="1"/>
</dbReference>
<dbReference type="PRINTS" id="PR00300">
    <property type="entry name" value="CLPPROTEASEA"/>
</dbReference>
<keyword evidence="5 7" id="KW-0143">Chaperone</keyword>
<dbReference type="SUPFAM" id="SSF81923">
    <property type="entry name" value="Double Clp-N motif"/>
    <property type="match status" value="1"/>
</dbReference>
<evidence type="ECO:0000256" key="7">
    <source>
        <dbReference type="RuleBase" id="RU004432"/>
    </source>
</evidence>
<dbReference type="FunFam" id="3.40.50.300:FF:000010">
    <property type="entry name" value="Chaperone clpB 1, putative"/>
    <property type="match status" value="1"/>
</dbReference>
<dbReference type="Gene3D" id="1.10.8.60">
    <property type="match status" value="1"/>
</dbReference>
<dbReference type="Pfam" id="PF10431">
    <property type="entry name" value="ClpB_D2-small"/>
    <property type="match status" value="1"/>
</dbReference>
<dbReference type="PANTHER" id="PTHR11638">
    <property type="entry name" value="ATP-DEPENDENT CLP PROTEASE"/>
    <property type="match status" value="1"/>
</dbReference>
<dbReference type="InterPro" id="IPR003593">
    <property type="entry name" value="AAA+_ATPase"/>
</dbReference>
<keyword evidence="4 7" id="KW-0067">ATP-binding</keyword>
<feature type="coiled-coil region" evidence="8">
    <location>
        <begin position="413"/>
        <end position="527"/>
    </location>
</feature>
<dbReference type="InterPro" id="IPR027417">
    <property type="entry name" value="P-loop_NTPase"/>
</dbReference>
<gene>
    <name evidence="11" type="ORF">LGLO00237_LOCUS13947</name>
</gene>
<evidence type="ECO:0000256" key="5">
    <source>
        <dbReference type="ARBA" id="ARBA00023186"/>
    </source>
</evidence>
<evidence type="ECO:0000256" key="8">
    <source>
        <dbReference type="SAM" id="Coils"/>
    </source>
</evidence>
<dbReference type="GO" id="GO:0016887">
    <property type="term" value="F:ATP hydrolysis activity"/>
    <property type="evidence" value="ECO:0007669"/>
    <property type="project" value="InterPro"/>
</dbReference>
<dbReference type="InterPro" id="IPR041546">
    <property type="entry name" value="ClpA/ClpB_AAA_lid"/>
</dbReference>
<organism evidence="11">
    <name type="scientific">Lotharella globosa</name>
    <dbReference type="NCBI Taxonomy" id="91324"/>
    <lineage>
        <taxon>Eukaryota</taxon>
        <taxon>Sar</taxon>
        <taxon>Rhizaria</taxon>
        <taxon>Cercozoa</taxon>
        <taxon>Chlorarachniophyceae</taxon>
        <taxon>Lotharella</taxon>
    </lineage>
</organism>
<name>A0A6U3BPY5_9EUKA</name>
<evidence type="ECO:0000256" key="3">
    <source>
        <dbReference type="ARBA" id="ARBA00022741"/>
    </source>
</evidence>
<dbReference type="InterPro" id="IPR028299">
    <property type="entry name" value="ClpA/B_CS2"/>
</dbReference>
<evidence type="ECO:0000256" key="1">
    <source>
        <dbReference type="ARBA" id="ARBA00008675"/>
    </source>
</evidence>
<evidence type="ECO:0000259" key="10">
    <source>
        <dbReference type="PROSITE" id="PS51903"/>
    </source>
</evidence>
<dbReference type="InterPro" id="IPR018368">
    <property type="entry name" value="ClpA/B_CS1"/>
</dbReference>
<dbReference type="FunFam" id="3.40.50.300:FF:000120">
    <property type="entry name" value="ATP-dependent chaperone ClpB"/>
    <property type="match status" value="1"/>
</dbReference>
<feature type="domain" description="Clp R" evidence="10">
    <location>
        <begin position="5"/>
        <end position="148"/>
    </location>
</feature>
<feature type="region of interest" description="Disordered" evidence="9">
    <location>
        <begin position="69"/>
        <end position="88"/>
    </location>
</feature>
<dbReference type="SMART" id="SM01086">
    <property type="entry name" value="ClpB_D2-small"/>
    <property type="match status" value="1"/>
</dbReference>
<evidence type="ECO:0000313" key="11">
    <source>
        <dbReference type="EMBL" id="CAE0662348.1"/>
    </source>
</evidence>